<gene>
    <name evidence="2" type="ORF">EDX97_01485</name>
</gene>
<organism evidence="2 3">
    <name type="scientific">Absicoccus porci</name>
    <dbReference type="NCBI Taxonomy" id="2486576"/>
    <lineage>
        <taxon>Bacteria</taxon>
        <taxon>Bacillati</taxon>
        <taxon>Bacillota</taxon>
        <taxon>Erysipelotrichia</taxon>
        <taxon>Erysipelotrichales</taxon>
        <taxon>Erysipelotrichaceae</taxon>
        <taxon>Absicoccus</taxon>
    </lineage>
</organism>
<reference evidence="2 3" key="1">
    <citation type="submission" date="2018-11" db="EMBL/GenBank/DDBJ databases">
        <title>Clostridium sp. nov., a member of the family Erysipelotrichaceae isolated from pig faeces.</title>
        <authorList>
            <person name="Chang Y.-H."/>
        </authorList>
    </citation>
    <scope>NUCLEOTIDE SEQUENCE [LARGE SCALE GENOMIC DNA]</scope>
    <source>
        <strain evidence="2 3">YH-panp20</strain>
    </source>
</reference>
<dbReference type="PANTHER" id="PTHR35271:SF1">
    <property type="entry name" value="ABC TRANSPORTER, SUBSTRATE-BINDING LIPOPROTEIN"/>
    <property type="match status" value="1"/>
</dbReference>
<dbReference type="EMBL" id="RJQC01000001">
    <property type="protein sequence ID" value="RNM31266.1"/>
    <property type="molecule type" value="Genomic_DNA"/>
</dbReference>
<dbReference type="InterPro" id="IPR028082">
    <property type="entry name" value="Peripla_BP_I"/>
</dbReference>
<name>A0A3N0I3V3_9FIRM</name>
<dbReference type="PROSITE" id="PS51257">
    <property type="entry name" value="PROKAR_LIPOPROTEIN"/>
    <property type="match status" value="1"/>
</dbReference>
<evidence type="ECO:0000313" key="3">
    <source>
        <dbReference type="Proteomes" id="UP000276568"/>
    </source>
</evidence>
<dbReference type="Gene3D" id="3.40.50.2300">
    <property type="match status" value="2"/>
</dbReference>
<accession>A0A3N0I3V3</accession>
<feature type="chain" id="PRO_5039598999" evidence="1">
    <location>
        <begin position="20"/>
        <end position="324"/>
    </location>
</feature>
<dbReference type="SUPFAM" id="SSF53822">
    <property type="entry name" value="Periplasmic binding protein-like I"/>
    <property type="match status" value="1"/>
</dbReference>
<comment type="caution">
    <text evidence="2">The sequence shown here is derived from an EMBL/GenBank/DDBJ whole genome shotgun (WGS) entry which is preliminary data.</text>
</comment>
<proteinExistence type="predicted"/>
<dbReference type="Proteomes" id="UP000276568">
    <property type="component" value="Unassembled WGS sequence"/>
</dbReference>
<dbReference type="RefSeq" id="WP_128519432.1">
    <property type="nucleotide sequence ID" value="NZ_CAUWBR010000024.1"/>
</dbReference>
<dbReference type="CDD" id="cd06325">
    <property type="entry name" value="PBP1_ABC_unchar_transporter"/>
    <property type="match status" value="1"/>
</dbReference>
<sequence>MKKLLAILLAMSLSLSLSGCQSVTHDKPVVSVAQLVSHPSLNLIRDNFKKEMKRLGYVDGKNIELNYADASGQVANLNSIVNQFEDKQSDVIVAIATPTAQMAARVSKDIPVVFSAVSDPIGAQLVSNLKHPGGNITGTSDEVQIDQILELAKTLTPNMKTVGFLYNASETNSVANLKKAKTYCASHGLTLIEGTGKDITELETSASVLCQKVDVLLSPNDNTVASAMPSLSKTATDAGIPYYVGADSMVKDGGLATVGIDYAQLGKETADMVDQILKGKKAGDIPVKVYKKNLFIYVNKKTLKALNITLPDSVAQNKKLQIVG</sequence>
<keyword evidence="1" id="KW-0732">Signal</keyword>
<dbReference type="Pfam" id="PF04392">
    <property type="entry name" value="ABC_sub_bind"/>
    <property type="match status" value="1"/>
</dbReference>
<dbReference type="OrthoDB" id="9776955at2"/>
<evidence type="ECO:0000313" key="2">
    <source>
        <dbReference type="EMBL" id="RNM31266.1"/>
    </source>
</evidence>
<keyword evidence="3" id="KW-1185">Reference proteome</keyword>
<evidence type="ECO:0000256" key="1">
    <source>
        <dbReference type="SAM" id="SignalP"/>
    </source>
</evidence>
<dbReference type="AlphaFoldDB" id="A0A3N0I3V3"/>
<dbReference type="InterPro" id="IPR007487">
    <property type="entry name" value="ABC_transpt-TYRBP-like"/>
</dbReference>
<feature type="signal peptide" evidence="1">
    <location>
        <begin position="1"/>
        <end position="19"/>
    </location>
</feature>
<protein>
    <submittedName>
        <fullName evidence="2">ABC transporter substrate-binding protein</fullName>
    </submittedName>
</protein>
<dbReference type="PANTHER" id="PTHR35271">
    <property type="entry name" value="ABC TRANSPORTER, SUBSTRATE-BINDING LIPOPROTEIN-RELATED"/>
    <property type="match status" value="1"/>
</dbReference>